<feature type="domain" description="NADPH-dependent reductive aminase-like C-terminal" evidence="4">
    <location>
        <begin position="162"/>
        <end position="286"/>
    </location>
</feature>
<dbReference type="Pfam" id="PF03446">
    <property type="entry name" value="NAD_binding_2"/>
    <property type="match status" value="1"/>
</dbReference>
<accession>A0A7Z0WER8</accession>
<dbReference type="InterPro" id="IPR015815">
    <property type="entry name" value="HIBADH-related"/>
</dbReference>
<keyword evidence="6" id="KW-1185">Reference proteome</keyword>
<dbReference type="InterPro" id="IPR051265">
    <property type="entry name" value="HIBADH-related_NP60_sf"/>
</dbReference>
<dbReference type="Pfam" id="PF21761">
    <property type="entry name" value="RedAm-like_C"/>
    <property type="match status" value="1"/>
</dbReference>
<comment type="caution">
    <text evidence="5">The sequence shown here is derived from an EMBL/GenBank/DDBJ whole genome shotgun (WGS) entry which is preliminary data.</text>
</comment>
<evidence type="ECO:0000259" key="4">
    <source>
        <dbReference type="Pfam" id="PF21761"/>
    </source>
</evidence>
<dbReference type="GO" id="GO:0050661">
    <property type="term" value="F:NADP binding"/>
    <property type="evidence" value="ECO:0007669"/>
    <property type="project" value="InterPro"/>
</dbReference>
<sequence length="291" mass="30137">MTSATTPDTVAVVGLGAMGRALAARLLDTGHGVTAWNRTPGRDADLGVRASATVAEAVAASPLVVACLLRHSSVHETLDPVAGRLRGKALVNLTTTTPNEARELAGWAAGHGIDYLDGAILAVPDMIGSPGAQVYYSGSRAVFDRFRTVLDAWATSTFDGSDAGRASLIDLAMLSGMYQMFAGFLHGAAMVGSEGMSATDFAARATPFISAMTDGFAGFAQVVDGGDYTVAGQQSLDFSDLSDIVRASEEQGVNSATLAVVQALVSRQIATGHGSEGFARLYESFRARAVR</sequence>
<dbReference type="InterPro" id="IPR013328">
    <property type="entry name" value="6PGD_dom2"/>
</dbReference>
<name>A0A7Z0WER8_9PSEU</name>
<dbReference type="AlphaFoldDB" id="A0A7Z0WER8"/>
<evidence type="ECO:0000313" key="5">
    <source>
        <dbReference type="EMBL" id="OLF04949.1"/>
    </source>
</evidence>
<dbReference type="RefSeq" id="WP_075137995.1">
    <property type="nucleotide sequence ID" value="NZ_MSIF01000035.1"/>
</dbReference>
<dbReference type="Gene3D" id="3.40.50.720">
    <property type="entry name" value="NAD(P)-binding Rossmann-like Domain"/>
    <property type="match status" value="1"/>
</dbReference>
<proteinExistence type="inferred from homology"/>
<dbReference type="PANTHER" id="PTHR43580">
    <property type="entry name" value="OXIDOREDUCTASE GLYR1-RELATED"/>
    <property type="match status" value="1"/>
</dbReference>
<dbReference type="Gene3D" id="1.10.1040.10">
    <property type="entry name" value="N-(1-d-carboxylethyl)-l-norvaline Dehydrogenase, domain 2"/>
    <property type="match status" value="1"/>
</dbReference>
<feature type="domain" description="6-phosphogluconate dehydrogenase NADP-binding" evidence="3">
    <location>
        <begin position="9"/>
        <end position="157"/>
    </location>
</feature>
<dbReference type="OrthoDB" id="9135493at2"/>
<evidence type="ECO:0000256" key="2">
    <source>
        <dbReference type="ARBA" id="ARBA00023002"/>
    </source>
</evidence>
<gene>
    <name evidence="5" type="ORF">BLA60_38300</name>
</gene>
<dbReference type="PIRSF" id="PIRSF000103">
    <property type="entry name" value="HIBADH"/>
    <property type="match status" value="1"/>
</dbReference>
<dbReference type="EMBL" id="MSIF01000035">
    <property type="protein sequence ID" value="OLF04949.1"/>
    <property type="molecule type" value="Genomic_DNA"/>
</dbReference>
<dbReference type="SUPFAM" id="SSF51735">
    <property type="entry name" value="NAD(P)-binding Rossmann-fold domains"/>
    <property type="match status" value="1"/>
</dbReference>
<reference evidence="5 6" key="1">
    <citation type="submission" date="2016-12" db="EMBL/GenBank/DDBJ databases">
        <title>The draft genome sequence of Actinophytocola xinjiangensis.</title>
        <authorList>
            <person name="Wang W."/>
            <person name="Yuan L."/>
        </authorList>
    </citation>
    <scope>NUCLEOTIDE SEQUENCE [LARGE SCALE GENOMIC DNA]</scope>
    <source>
        <strain evidence="5 6">CGMCC 4.4663</strain>
    </source>
</reference>
<evidence type="ECO:0000256" key="1">
    <source>
        <dbReference type="ARBA" id="ARBA00009080"/>
    </source>
</evidence>
<dbReference type="Proteomes" id="UP000185696">
    <property type="component" value="Unassembled WGS sequence"/>
</dbReference>
<dbReference type="PANTHER" id="PTHR43580:SF2">
    <property type="entry name" value="CYTOKINE-LIKE NUCLEAR FACTOR N-PAC"/>
    <property type="match status" value="1"/>
</dbReference>
<comment type="similarity">
    <text evidence="1">Belongs to the HIBADH-related family.</text>
</comment>
<evidence type="ECO:0000313" key="6">
    <source>
        <dbReference type="Proteomes" id="UP000185696"/>
    </source>
</evidence>
<protein>
    <submittedName>
        <fullName evidence="5">6-phosphogluconate dehydrogenase</fullName>
    </submittedName>
</protein>
<evidence type="ECO:0000259" key="3">
    <source>
        <dbReference type="Pfam" id="PF03446"/>
    </source>
</evidence>
<dbReference type="InterPro" id="IPR048666">
    <property type="entry name" value="RedAm-like_C"/>
</dbReference>
<keyword evidence="2" id="KW-0560">Oxidoreductase</keyword>
<organism evidence="5 6">
    <name type="scientific">Actinophytocola xinjiangensis</name>
    <dbReference type="NCBI Taxonomy" id="485602"/>
    <lineage>
        <taxon>Bacteria</taxon>
        <taxon>Bacillati</taxon>
        <taxon>Actinomycetota</taxon>
        <taxon>Actinomycetes</taxon>
        <taxon>Pseudonocardiales</taxon>
        <taxon>Pseudonocardiaceae</taxon>
    </lineage>
</organism>
<dbReference type="InterPro" id="IPR006115">
    <property type="entry name" value="6PGDH_NADP-bd"/>
</dbReference>
<dbReference type="GO" id="GO:0016491">
    <property type="term" value="F:oxidoreductase activity"/>
    <property type="evidence" value="ECO:0007669"/>
    <property type="project" value="UniProtKB-KW"/>
</dbReference>
<dbReference type="InterPro" id="IPR036291">
    <property type="entry name" value="NAD(P)-bd_dom_sf"/>
</dbReference>